<evidence type="ECO:0000256" key="1">
    <source>
        <dbReference type="ARBA" id="ARBA00004123"/>
    </source>
</evidence>
<sequence>MTNLIEEGSKVILYLGYNNLHVIKIKLNEVYQTKFGALKHNDLVGKEFGSKIICSKGYVHALPIIPELWTLALPHRTQILYMADISLILLELDIKPGSIVIEAGTGSGSLSHSIIRSLRPNGHLYTFEFHELRSKLAKNEFEEHGLSSFVTAQHRDVLSNGFEYENIADAVFLDLPAPWDAVEHVMKVLKKTGGRLCTFSPCIEQVQRTCQRLRTNGFEEINTVECLRRVHEFRYQHRSKIRFTADENQKEEVQVEAEVEETTDTKSMKRESTEDREELTTNKKLKNNSQTAMIKKQPQETVSMLTANGPLIMPGHTGYLTFAYLKQE</sequence>
<proteinExistence type="inferred from homology"/>
<protein>
    <recommendedName>
        <fullName evidence="8">tRNA (adenine(58)-N(1))-methyltransferase catalytic subunit TRMT61A</fullName>
        <ecNumber evidence="8">2.1.1.220</ecNumber>
    </recommendedName>
</protein>
<feature type="compositionally biased region" description="Basic and acidic residues" evidence="10">
    <location>
        <begin position="263"/>
        <end position="281"/>
    </location>
</feature>
<comment type="function">
    <text evidence="8">Catalytic subunit of tRNA (adenine-N(1)-)-methyltransferase, which catalyzes the formation of N(1)-methyladenine at position 58 (m1A58) in initiator methionyl-tRNA.</text>
</comment>
<dbReference type="PIRSF" id="PIRSF017269">
    <property type="entry name" value="GCD14"/>
    <property type="match status" value="1"/>
</dbReference>
<keyword evidence="5 8" id="KW-0819">tRNA processing</keyword>
<dbReference type="GO" id="GO:0160107">
    <property type="term" value="F:tRNA (adenine(58)-N1)-methyltransferase activity"/>
    <property type="evidence" value="ECO:0007669"/>
    <property type="project" value="UniProtKB-EC"/>
</dbReference>
<keyword evidence="4 8" id="KW-0949">S-adenosyl-L-methionine</keyword>
<reference evidence="12" key="1">
    <citation type="submission" date="2021-02" db="EMBL/GenBank/DDBJ databases">
        <authorList>
            <person name="Nowell W R."/>
        </authorList>
    </citation>
    <scope>NUCLEOTIDE SEQUENCE</scope>
</reference>
<dbReference type="PROSITE" id="PS51620">
    <property type="entry name" value="SAM_TRM61"/>
    <property type="match status" value="1"/>
</dbReference>
<dbReference type="AlphaFoldDB" id="A0A813P798"/>
<evidence type="ECO:0000256" key="2">
    <source>
        <dbReference type="ARBA" id="ARBA00022603"/>
    </source>
</evidence>
<feature type="domain" description="tRNA (adenine(58)-N(1))-methyltransferase catalytic subunit TRM61 C-terminal" evidence="11">
    <location>
        <begin position="57"/>
        <end position="324"/>
    </location>
</feature>
<evidence type="ECO:0000313" key="14">
    <source>
        <dbReference type="EMBL" id="CAF0864442.1"/>
    </source>
</evidence>
<dbReference type="EMBL" id="CAJNOI010000005">
    <property type="protein sequence ID" value="CAF0750944.1"/>
    <property type="molecule type" value="Genomic_DNA"/>
</dbReference>
<comment type="subcellular location">
    <subcellularLocation>
        <location evidence="1 8">Nucleus</location>
    </subcellularLocation>
</comment>
<feature type="binding site" evidence="9">
    <location>
        <begin position="107"/>
        <end position="110"/>
    </location>
    <ligand>
        <name>S-adenosyl-L-methionine</name>
        <dbReference type="ChEBI" id="CHEBI:59789"/>
    </ligand>
</feature>
<evidence type="ECO:0000313" key="15">
    <source>
        <dbReference type="Proteomes" id="UP000663832"/>
    </source>
</evidence>
<dbReference type="EMBL" id="CAJNOM010000032">
    <property type="protein sequence ID" value="CAF0864442.1"/>
    <property type="molecule type" value="Genomic_DNA"/>
</dbReference>
<dbReference type="Pfam" id="PF08704">
    <property type="entry name" value="GCD14"/>
    <property type="match status" value="1"/>
</dbReference>
<dbReference type="OrthoDB" id="1925287at2759"/>
<gene>
    <name evidence="12" type="ORF">BJG266_LOCUS2445</name>
    <name evidence="13" type="ORF">QVE165_LOCUS5417</name>
    <name evidence="14" type="ORF">QVE165_LOCUS7552</name>
</gene>
<feature type="binding site" evidence="9">
    <location>
        <position position="174"/>
    </location>
    <ligand>
        <name>S-adenosyl-L-methionine</name>
        <dbReference type="ChEBI" id="CHEBI:59789"/>
    </ligand>
</feature>
<dbReference type="Gene3D" id="3.40.50.150">
    <property type="entry name" value="Vaccinia Virus protein VP39"/>
    <property type="match status" value="1"/>
</dbReference>
<accession>A0A813P798</accession>
<evidence type="ECO:0000256" key="6">
    <source>
        <dbReference type="ARBA" id="ARBA00023242"/>
    </source>
</evidence>
<dbReference type="EC" id="2.1.1.220" evidence="8"/>
<comment type="catalytic activity">
    <reaction evidence="7">
        <text>an adenosine in mRNA + S-adenosyl-L-methionine = an N(1)-methyladenosine in mRNA + S-adenosyl-L-homocysteine + H(+)</text>
        <dbReference type="Rhea" id="RHEA:55392"/>
        <dbReference type="Rhea" id="RHEA-COMP:12414"/>
        <dbReference type="Rhea" id="RHEA-COMP:12415"/>
        <dbReference type="ChEBI" id="CHEBI:15378"/>
        <dbReference type="ChEBI" id="CHEBI:57856"/>
        <dbReference type="ChEBI" id="CHEBI:59789"/>
        <dbReference type="ChEBI" id="CHEBI:74411"/>
        <dbReference type="ChEBI" id="CHEBI:74491"/>
    </reaction>
</comment>
<evidence type="ECO:0000256" key="7">
    <source>
        <dbReference type="ARBA" id="ARBA00048481"/>
    </source>
</evidence>
<dbReference type="PANTHER" id="PTHR12133:SF2">
    <property type="entry name" value="TRNA (ADENINE(58)-N(1))-METHYLTRANSFERASE CATALYTIC SUBUNIT TRMT61A"/>
    <property type="match status" value="1"/>
</dbReference>
<dbReference type="Gene3D" id="3.10.330.20">
    <property type="match status" value="1"/>
</dbReference>
<evidence type="ECO:0000259" key="11">
    <source>
        <dbReference type="Pfam" id="PF08704"/>
    </source>
</evidence>
<dbReference type="InterPro" id="IPR014816">
    <property type="entry name" value="tRNA_MeTrfase_Gcd14"/>
</dbReference>
<dbReference type="InterPro" id="IPR029063">
    <property type="entry name" value="SAM-dependent_MTases_sf"/>
</dbReference>
<keyword evidence="6 8" id="KW-0539">Nucleus</keyword>
<keyword evidence="3 8" id="KW-0808">Transferase</keyword>
<feature type="region of interest" description="Disordered" evidence="10">
    <location>
        <begin position="257"/>
        <end position="293"/>
    </location>
</feature>
<dbReference type="GO" id="GO:0005634">
    <property type="term" value="C:nucleus"/>
    <property type="evidence" value="ECO:0007669"/>
    <property type="project" value="UniProtKB-SubCell"/>
</dbReference>
<dbReference type="EMBL" id="CAJNOM010000021">
    <property type="protein sequence ID" value="CAF0823920.1"/>
    <property type="molecule type" value="Genomic_DNA"/>
</dbReference>
<organism evidence="12 16">
    <name type="scientific">Adineta steineri</name>
    <dbReference type="NCBI Taxonomy" id="433720"/>
    <lineage>
        <taxon>Eukaryota</taxon>
        <taxon>Metazoa</taxon>
        <taxon>Spiralia</taxon>
        <taxon>Gnathifera</taxon>
        <taxon>Rotifera</taxon>
        <taxon>Eurotatoria</taxon>
        <taxon>Bdelloidea</taxon>
        <taxon>Adinetida</taxon>
        <taxon>Adinetidae</taxon>
        <taxon>Adineta</taxon>
    </lineage>
</organism>
<evidence type="ECO:0000256" key="3">
    <source>
        <dbReference type="ARBA" id="ARBA00022679"/>
    </source>
</evidence>
<keyword evidence="2 8" id="KW-0489">Methyltransferase</keyword>
<dbReference type="GO" id="GO:0030488">
    <property type="term" value="P:tRNA methylation"/>
    <property type="evidence" value="ECO:0007669"/>
    <property type="project" value="InterPro"/>
</dbReference>
<feature type="binding site" evidence="9">
    <location>
        <position position="128"/>
    </location>
    <ligand>
        <name>S-adenosyl-L-methionine</name>
        <dbReference type="ChEBI" id="CHEBI:59789"/>
    </ligand>
</feature>
<evidence type="ECO:0000313" key="13">
    <source>
        <dbReference type="EMBL" id="CAF0823920.1"/>
    </source>
</evidence>
<comment type="similarity">
    <text evidence="8">Belongs to the class I-like SAM-binding methyltransferase superfamily. TRM61 family.</text>
</comment>
<dbReference type="Proteomes" id="UP000663877">
    <property type="component" value="Unassembled WGS sequence"/>
</dbReference>
<dbReference type="GO" id="GO:0031515">
    <property type="term" value="C:tRNA (m1A) methyltransferase complex"/>
    <property type="evidence" value="ECO:0007669"/>
    <property type="project" value="UniProtKB-UniRule"/>
</dbReference>
<evidence type="ECO:0000256" key="9">
    <source>
        <dbReference type="PIRSR" id="PIRSR017269-1"/>
    </source>
</evidence>
<name>A0A813P798_9BILA</name>
<dbReference type="SUPFAM" id="SSF53335">
    <property type="entry name" value="S-adenosyl-L-methionine-dependent methyltransferases"/>
    <property type="match status" value="1"/>
</dbReference>
<comment type="caution">
    <text evidence="12">The sequence shown here is derived from an EMBL/GenBank/DDBJ whole genome shotgun (WGS) entry which is preliminary data.</text>
</comment>
<dbReference type="Proteomes" id="UP000663832">
    <property type="component" value="Unassembled WGS sequence"/>
</dbReference>
<evidence type="ECO:0000256" key="10">
    <source>
        <dbReference type="SAM" id="MobiDB-lite"/>
    </source>
</evidence>
<evidence type="ECO:0000256" key="5">
    <source>
        <dbReference type="ARBA" id="ARBA00022694"/>
    </source>
</evidence>
<dbReference type="PANTHER" id="PTHR12133">
    <property type="entry name" value="TRNA (ADENINE(58)-N(1))-METHYLTRANSFERASE"/>
    <property type="match status" value="1"/>
</dbReference>
<dbReference type="InterPro" id="IPR049470">
    <property type="entry name" value="TRM61_C"/>
</dbReference>
<keyword evidence="15" id="KW-1185">Reference proteome</keyword>
<comment type="catalytic activity">
    <reaction evidence="8">
        <text>adenosine(58) in tRNA + S-adenosyl-L-methionine = N(1)-methyladenosine(58) in tRNA + S-adenosyl-L-homocysteine + H(+)</text>
        <dbReference type="Rhea" id="RHEA:43152"/>
        <dbReference type="Rhea" id="RHEA-COMP:10365"/>
        <dbReference type="Rhea" id="RHEA-COMP:10366"/>
        <dbReference type="ChEBI" id="CHEBI:15378"/>
        <dbReference type="ChEBI" id="CHEBI:57856"/>
        <dbReference type="ChEBI" id="CHEBI:59789"/>
        <dbReference type="ChEBI" id="CHEBI:74411"/>
        <dbReference type="ChEBI" id="CHEBI:74491"/>
        <dbReference type="EC" id="2.1.1.220"/>
    </reaction>
</comment>
<evidence type="ECO:0000313" key="16">
    <source>
        <dbReference type="Proteomes" id="UP000663877"/>
    </source>
</evidence>
<evidence type="ECO:0000256" key="4">
    <source>
        <dbReference type="ARBA" id="ARBA00022691"/>
    </source>
</evidence>
<evidence type="ECO:0000256" key="8">
    <source>
        <dbReference type="PIRNR" id="PIRNR017269"/>
    </source>
</evidence>
<evidence type="ECO:0000313" key="12">
    <source>
        <dbReference type="EMBL" id="CAF0750944.1"/>
    </source>
</evidence>